<dbReference type="SUPFAM" id="SSF53790">
    <property type="entry name" value="Tetrapyrrole methylase"/>
    <property type="match status" value="1"/>
</dbReference>
<evidence type="ECO:0000256" key="3">
    <source>
        <dbReference type="ARBA" id="ARBA00022573"/>
    </source>
</evidence>
<dbReference type="EC" id="2.1.1.130" evidence="9"/>
<dbReference type="InterPro" id="IPR014777">
    <property type="entry name" value="4pyrrole_Mease_sub1"/>
</dbReference>
<keyword evidence="5 9" id="KW-0808">Transferase</keyword>
<dbReference type="PIRSF" id="PIRSF036427">
    <property type="entry name" value="Precrrn-2_mtase"/>
    <property type="match status" value="1"/>
</dbReference>
<comment type="pathway">
    <text evidence="1">Cofactor biosynthesis; adenosylcobalamin biosynthesis.</text>
</comment>
<dbReference type="InterPro" id="IPR014776">
    <property type="entry name" value="4pyrrole_Mease_sub2"/>
</dbReference>
<evidence type="ECO:0000259" key="8">
    <source>
        <dbReference type="Pfam" id="PF00590"/>
    </source>
</evidence>
<dbReference type="Gene3D" id="3.40.1010.10">
    <property type="entry name" value="Cobalt-precorrin-4 Transmethylase, Domain 1"/>
    <property type="match status" value="1"/>
</dbReference>
<evidence type="ECO:0000256" key="7">
    <source>
        <dbReference type="PIRNR" id="PIRNR036427"/>
    </source>
</evidence>
<proteinExistence type="inferred from homology"/>
<evidence type="ECO:0000256" key="2">
    <source>
        <dbReference type="ARBA" id="ARBA00005879"/>
    </source>
</evidence>
<evidence type="ECO:0000256" key="1">
    <source>
        <dbReference type="ARBA" id="ARBA00004953"/>
    </source>
</evidence>
<dbReference type="Gene3D" id="3.30.950.10">
    <property type="entry name" value="Methyltransferase, Cobalt-precorrin-4 Transmethylase, Domain 2"/>
    <property type="match status" value="1"/>
</dbReference>
<dbReference type="Pfam" id="PF00590">
    <property type="entry name" value="TP_methylase"/>
    <property type="match status" value="1"/>
</dbReference>
<dbReference type="PANTHER" id="PTHR43467">
    <property type="entry name" value="COBALT-PRECORRIN-2 C(20)-METHYLTRANSFERASE"/>
    <property type="match status" value="1"/>
</dbReference>
<gene>
    <name evidence="9" type="primary">cobI</name>
    <name evidence="9" type="ORF">IAB63_08360</name>
</gene>
<organism evidence="9 10">
    <name type="scientific">Candidatus Onthocola gallistercoris</name>
    <dbReference type="NCBI Taxonomy" id="2840876"/>
    <lineage>
        <taxon>Bacteria</taxon>
        <taxon>Bacillati</taxon>
        <taxon>Bacillota</taxon>
        <taxon>Bacilli</taxon>
        <taxon>Candidatus Onthocola</taxon>
    </lineage>
</organism>
<dbReference type="InterPro" id="IPR000878">
    <property type="entry name" value="4pyrrol_Mease"/>
</dbReference>
<evidence type="ECO:0000256" key="4">
    <source>
        <dbReference type="ARBA" id="ARBA00022603"/>
    </source>
</evidence>
<feature type="domain" description="Tetrapyrrole methylase" evidence="8">
    <location>
        <begin position="4"/>
        <end position="210"/>
    </location>
</feature>
<comment type="caution">
    <text evidence="9">The sequence shown here is derived from an EMBL/GenBank/DDBJ whole genome shotgun (WGS) entry which is preliminary data.</text>
</comment>
<evidence type="ECO:0000313" key="10">
    <source>
        <dbReference type="Proteomes" id="UP000824164"/>
    </source>
</evidence>
<comment type="similarity">
    <text evidence="2 7">Belongs to the precorrin methyltransferase family.</text>
</comment>
<evidence type="ECO:0000313" key="9">
    <source>
        <dbReference type="EMBL" id="HIU03248.1"/>
    </source>
</evidence>
<sequence>MAGKLYGVGVGPGDPKLMTLKAKEVIETADVIAVPVAAAGEKSTALSIAEQAVDLSGKELLEVVFSMERSVVKREIYRKKAAETIQAVLDEGKSVAMIVLGDITVYSTYMYVYRYLKECGYETEMVPGIPSFCAGAAKAQVSLVEGNESLTVISSLKNKHVLKEALEHSDNVVVMKAGSGMNYLPELLEEEGMSDKTVVLGNVGLADEYVGPPDKDIKYGYFTTLIVKKGGL</sequence>
<accession>A0A9D1HHD9</accession>
<dbReference type="InterPro" id="IPR035996">
    <property type="entry name" value="4pyrrol_Methylase_sf"/>
</dbReference>
<evidence type="ECO:0000256" key="5">
    <source>
        <dbReference type="ARBA" id="ARBA00022679"/>
    </source>
</evidence>
<reference evidence="9" key="1">
    <citation type="submission" date="2020-10" db="EMBL/GenBank/DDBJ databases">
        <authorList>
            <person name="Gilroy R."/>
        </authorList>
    </citation>
    <scope>NUCLEOTIDE SEQUENCE</scope>
    <source>
        <strain evidence="9">CHK187-14744</strain>
    </source>
</reference>
<keyword evidence="3" id="KW-0169">Cobalamin biosynthesis</keyword>
<dbReference type="CDD" id="cd11645">
    <property type="entry name" value="Precorrin_2_C20_MT"/>
    <property type="match status" value="1"/>
</dbReference>
<dbReference type="GO" id="GO:0030788">
    <property type="term" value="F:precorrin-2 C20-methyltransferase activity"/>
    <property type="evidence" value="ECO:0007669"/>
    <property type="project" value="UniProtKB-EC"/>
</dbReference>
<dbReference type="InterPro" id="IPR012382">
    <property type="entry name" value="CobI/CbiL"/>
</dbReference>
<dbReference type="GO" id="GO:0009236">
    <property type="term" value="P:cobalamin biosynthetic process"/>
    <property type="evidence" value="ECO:0007669"/>
    <property type="project" value="UniProtKB-UniRule"/>
</dbReference>
<dbReference type="InterPro" id="IPR006364">
    <property type="entry name" value="CobI/CbiL/CobIJ_dom"/>
</dbReference>
<protein>
    <submittedName>
        <fullName evidence="9">Precorrin-2 C(20)-methyltransferase</fullName>
        <ecNumber evidence="9">2.1.1.130</ecNumber>
    </submittedName>
</protein>
<dbReference type="GO" id="GO:0032259">
    <property type="term" value="P:methylation"/>
    <property type="evidence" value="ECO:0007669"/>
    <property type="project" value="UniProtKB-KW"/>
</dbReference>
<dbReference type="NCBIfam" id="TIGR01467">
    <property type="entry name" value="cobI_cbiL"/>
    <property type="match status" value="1"/>
</dbReference>
<reference evidence="9" key="2">
    <citation type="journal article" date="2021" name="PeerJ">
        <title>Extensive microbial diversity within the chicken gut microbiome revealed by metagenomics and culture.</title>
        <authorList>
            <person name="Gilroy R."/>
            <person name="Ravi A."/>
            <person name="Getino M."/>
            <person name="Pursley I."/>
            <person name="Horton D.L."/>
            <person name="Alikhan N.F."/>
            <person name="Baker D."/>
            <person name="Gharbi K."/>
            <person name="Hall N."/>
            <person name="Watson M."/>
            <person name="Adriaenssens E.M."/>
            <person name="Foster-Nyarko E."/>
            <person name="Jarju S."/>
            <person name="Secka A."/>
            <person name="Antonio M."/>
            <person name="Oren A."/>
            <person name="Chaudhuri R.R."/>
            <person name="La Ragione R."/>
            <person name="Hildebrand F."/>
            <person name="Pallen M.J."/>
        </authorList>
    </citation>
    <scope>NUCLEOTIDE SEQUENCE</scope>
    <source>
        <strain evidence="9">CHK187-14744</strain>
    </source>
</reference>
<dbReference type="EMBL" id="DVLT01000050">
    <property type="protein sequence ID" value="HIU03248.1"/>
    <property type="molecule type" value="Genomic_DNA"/>
</dbReference>
<name>A0A9D1HHD9_9FIRM</name>
<dbReference type="AlphaFoldDB" id="A0A9D1HHD9"/>
<dbReference type="PANTHER" id="PTHR43467:SF2">
    <property type="entry name" value="COBALT-PRECORRIN-2 C(20)-METHYLTRANSFERASE"/>
    <property type="match status" value="1"/>
</dbReference>
<keyword evidence="4 9" id="KW-0489">Methyltransferase</keyword>
<dbReference type="Proteomes" id="UP000824164">
    <property type="component" value="Unassembled WGS sequence"/>
</dbReference>
<evidence type="ECO:0000256" key="6">
    <source>
        <dbReference type="ARBA" id="ARBA00022691"/>
    </source>
</evidence>
<keyword evidence="6" id="KW-0949">S-adenosyl-L-methionine</keyword>